<dbReference type="Gene3D" id="1.20.272.10">
    <property type="match status" value="1"/>
</dbReference>
<dbReference type="Gene3D" id="1.10.8.60">
    <property type="match status" value="1"/>
</dbReference>
<dbReference type="Pfam" id="PF00004">
    <property type="entry name" value="AAA"/>
    <property type="match status" value="1"/>
</dbReference>
<dbReference type="CDD" id="cd00009">
    <property type="entry name" value="AAA"/>
    <property type="match status" value="1"/>
</dbReference>
<dbReference type="SUPFAM" id="SSF52540">
    <property type="entry name" value="P-loop containing nucleoside triphosphate hydrolases"/>
    <property type="match status" value="1"/>
</dbReference>
<accession>A0A926D4Y1</accession>
<dbReference type="GO" id="GO:0008047">
    <property type="term" value="F:enzyme activator activity"/>
    <property type="evidence" value="ECO:0007669"/>
    <property type="project" value="TreeGrafter"/>
</dbReference>
<dbReference type="CDD" id="cd18139">
    <property type="entry name" value="HLD_clamp_RarA"/>
    <property type="match status" value="1"/>
</dbReference>
<dbReference type="FunFam" id="1.10.8.60:FF:000029">
    <property type="entry name" value="Replication-associated recombination protein A"/>
    <property type="match status" value="1"/>
</dbReference>
<keyword evidence="2" id="KW-0547">Nucleotide-binding</keyword>
<dbReference type="Gene3D" id="3.40.50.300">
    <property type="entry name" value="P-loop containing nucleotide triphosphate hydrolases"/>
    <property type="match status" value="1"/>
</dbReference>
<feature type="domain" description="AAA+ ATPase" evidence="4">
    <location>
        <begin position="47"/>
        <end position="164"/>
    </location>
</feature>
<dbReference type="GO" id="GO:0003677">
    <property type="term" value="F:DNA binding"/>
    <property type="evidence" value="ECO:0007669"/>
    <property type="project" value="InterPro"/>
</dbReference>
<reference evidence="5" key="1">
    <citation type="submission" date="2020-08" db="EMBL/GenBank/DDBJ databases">
        <title>Genome public.</title>
        <authorList>
            <person name="Liu C."/>
            <person name="Sun Q."/>
        </authorList>
    </citation>
    <scope>NUCLEOTIDE SEQUENCE</scope>
    <source>
        <strain evidence="5">NSJ-53</strain>
    </source>
</reference>
<evidence type="ECO:0000256" key="2">
    <source>
        <dbReference type="ARBA" id="ARBA00022741"/>
    </source>
</evidence>
<gene>
    <name evidence="5" type="ORF">H8696_06180</name>
</gene>
<proteinExistence type="inferred from homology"/>
<dbReference type="InterPro" id="IPR008921">
    <property type="entry name" value="DNA_pol3_clamp-load_cplx_C"/>
</dbReference>
<dbReference type="Gene3D" id="1.10.3710.10">
    <property type="entry name" value="DNA polymerase III clamp loader subunits, C-terminal domain"/>
    <property type="match status" value="1"/>
</dbReference>
<dbReference type="EMBL" id="JACRSR010000002">
    <property type="protein sequence ID" value="MBC8531433.1"/>
    <property type="molecule type" value="Genomic_DNA"/>
</dbReference>
<dbReference type="InterPro" id="IPR003959">
    <property type="entry name" value="ATPase_AAA_core"/>
</dbReference>
<dbReference type="InterPro" id="IPR003593">
    <property type="entry name" value="AAA+_ATPase"/>
</dbReference>
<dbReference type="GO" id="GO:0006261">
    <property type="term" value="P:DNA-templated DNA replication"/>
    <property type="evidence" value="ECO:0007669"/>
    <property type="project" value="TreeGrafter"/>
</dbReference>
<organism evidence="5 6">
    <name type="scientific">Gehongia tenuis</name>
    <dbReference type="NCBI Taxonomy" id="2763655"/>
    <lineage>
        <taxon>Bacteria</taxon>
        <taxon>Bacillati</taxon>
        <taxon>Bacillota</taxon>
        <taxon>Clostridia</taxon>
        <taxon>Christensenellales</taxon>
        <taxon>Christensenellaceae</taxon>
        <taxon>Gehongia</taxon>
    </lineage>
</organism>
<evidence type="ECO:0000313" key="6">
    <source>
        <dbReference type="Proteomes" id="UP000623172"/>
    </source>
</evidence>
<evidence type="ECO:0000256" key="1">
    <source>
        <dbReference type="ARBA" id="ARBA00008959"/>
    </source>
</evidence>
<evidence type="ECO:0000313" key="5">
    <source>
        <dbReference type="EMBL" id="MBC8531433.1"/>
    </source>
</evidence>
<keyword evidence="3" id="KW-0067">ATP-binding</keyword>
<dbReference type="GO" id="GO:0016887">
    <property type="term" value="F:ATP hydrolysis activity"/>
    <property type="evidence" value="ECO:0007669"/>
    <property type="project" value="InterPro"/>
</dbReference>
<dbReference type="PANTHER" id="PTHR13779:SF7">
    <property type="entry name" value="ATPASE WRNIP1"/>
    <property type="match status" value="1"/>
</dbReference>
<dbReference type="AlphaFoldDB" id="A0A926D4Y1"/>
<keyword evidence="6" id="KW-1185">Reference proteome</keyword>
<dbReference type="SMART" id="SM00382">
    <property type="entry name" value="AAA"/>
    <property type="match status" value="1"/>
</dbReference>
<evidence type="ECO:0000259" key="4">
    <source>
        <dbReference type="SMART" id="SM00382"/>
    </source>
</evidence>
<name>A0A926D4Y1_9FIRM</name>
<comment type="similarity">
    <text evidence="1">Belongs to the AAA ATPase family. RarA/MGS1/WRNIP1 subfamily.</text>
</comment>
<comment type="caution">
    <text evidence="5">The sequence shown here is derived from an EMBL/GenBank/DDBJ whole genome shotgun (WGS) entry which is preliminary data.</text>
</comment>
<dbReference type="Proteomes" id="UP000623172">
    <property type="component" value="Unassembled WGS sequence"/>
</dbReference>
<dbReference type="Pfam" id="PF16193">
    <property type="entry name" value="AAA_assoc_2"/>
    <property type="match status" value="1"/>
</dbReference>
<dbReference type="GO" id="GO:0005524">
    <property type="term" value="F:ATP binding"/>
    <property type="evidence" value="ECO:0007669"/>
    <property type="project" value="UniProtKB-KW"/>
</dbReference>
<protein>
    <submittedName>
        <fullName evidence="5">Replication-associated recombination protein A</fullName>
    </submittedName>
</protein>
<dbReference type="InterPro" id="IPR027417">
    <property type="entry name" value="P-loop_NTPase"/>
</dbReference>
<dbReference type="SUPFAM" id="SSF48019">
    <property type="entry name" value="post-AAA+ oligomerization domain-like"/>
    <property type="match status" value="1"/>
</dbReference>
<dbReference type="InterPro" id="IPR032423">
    <property type="entry name" value="AAA_assoc_2"/>
</dbReference>
<sequence length="444" mass="49024">MDLFSQRMQNKAPLADRMRPAALEEFLGQEHIVGPGRLLRRAIEADRLTSSIFFGPPGTGKTTLAAIIAATTQSAFAKLNAVTAGVKDVRAIIEEAEERLRLYGQSTYLLLDECHRWSKAQSDSILPAMEKGIIRFIGSTTENPMVAMTPAIVSRCRLFEFRALTAGDIKTAMKRAITDPERGFGKLAVAADEEALNHIADVASGDVRSALNAIELAVLTTPAGEDGRIHITREIAAESIQRRVLSIDESMMYDMLSAFCKSLRGSDSTAALAWFARLISAGIDPRILARRIIAHASEDVGLANPSALTQAVAAAQALELIGMPEARLAMTQAILFICESPKSNAVVMAIDRAMADAGKYPLDPVPVHLRDTSYAGHQRLGSGKGYRYPHEYPGHYLKQEYRPKSVEHEEYFIPEIGYERRFLELRKERRQPPFDEEGKEERDD</sequence>
<dbReference type="PANTHER" id="PTHR13779">
    <property type="entry name" value="WERNER HELICASE-INTERACTING PROTEIN 1 FAMILY MEMBER"/>
    <property type="match status" value="1"/>
</dbReference>
<dbReference type="Pfam" id="PF12002">
    <property type="entry name" value="MgsA_C"/>
    <property type="match status" value="1"/>
</dbReference>
<dbReference type="GO" id="GO:0000731">
    <property type="term" value="P:DNA synthesis involved in DNA repair"/>
    <property type="evidence" value="ECO:0007669"/>
    <property type="project" value="TreeGrafter"/>
</dbReference>
<dbReference type="InterPro" id="IPR021886">
    <property type="entry name" value="MgsA_C"/>
</dbReference>
<dbReference type="RefSeq" id="WP_249316025.1">
    <property type="nucleotide sequence ID" value="NZ_JACRSR010000002.1"/>
</dbReference>
<dbReference type="InterPro" id="IPR051314">
    <property type="entry name" value="AAA_ATPase_RarA/MGS1/WRNIP1"/>
</dbReference>
<evidence type="ECO:0000256" key="3">
    <source>
        <dbReference type="ARBA" id="ARBA00022840"/>
    </source>
</evidence>
<dbReference type="GO" id="GO:0017116">
    <property type="term" value="F:single-stranded DNA helicase activity"/>
    <property type="evidence" value="ECO:0007669"/>
    <property type="project" value="TreeGrafter"/>
</dbReference>